<dbReference type="PANTHER" id="PTHR30537">
    <property type="entry name" value="HTH-TYPE TRANSCRIPTIONAL REGULATOR"/>
    <property type="match status" value="1"/>
</dbReference>
<dbReference type="GO" id="GO:0006351">
    <property type="term" value="P:DNA-templated transcription"/>
    <property type="evidence" value="ECO:0007669"/>
    <property type="project" value="TreeGrafter"/>
</dbReference>
<dbReference type="SUPFAM" id="SSF53850">
    <property type="entry name" value="Periplasmic binding protein-like II"/>
    <property type="match status" value="1"/>
</dbReference>
<evidence type="ECO:0000256" key="2">
    <source>
        <dbReference type="ARBA" id="ARBA00023015"/>
    </source>
</evidence>
<dbReference type="Pfam" id="PF00126">
    <property type="entry name" value="HTH_1"/>
    <property type="match status" value="1"/>
</dbReference>
<dbReference type="InterPro" id="IPR005119">
    <property type="entry name" value="LysR_subst-bd"/>
</dbReference>
<evidence type="ECO:0000313" key="6">
    <source>
        <dbReference type="EMBL" id="PSJ38542.1"/>
    </source>
</evidence>
<evidence type="ECO:0000256" key="4">
    <source>
        <dbReference type="ARBA" id="ARBA00023163"/>
    </source>
</evidence>
<dbReference type="GO" id="GO:0003700">
    <property type="term" value="F:DNA-binding transcription factor activity"/>
    <property type="evidence" value="ECO:0007669"/>
    <property type="project" value="InterPro"/>
</dbReference>
<comment type="similarity">
    <text evidence="1">Belongs to the LysR transcriptional regulatory family.</text>
</comment>
<name>A0A2P7QKR0_9SPHN</name>
<comment type="caution">
    <text evidence="6">The sequence shown here is derived from an EMBL/GenBank/DDBJ whole genome shotgun (WGS) entry which is preliminary data.</text>
</comment>
<evidence type="ECO:0000256" key="1">
    <source>
        <dbReference type="ARBA" id="ARBA00009437"/>
    </source>
</evidence>
<evidence type="ECO:0000313" key="7">
    <source>
        <dbReference type="Proteomes" id="UP000241167"/>
    </source>
</evidence>
<dbReference type="PROSITE" id="PS50931">
    <property type="entry name" value="HTH_LYSR"/>
    <property type="match status" value="1"/>
</dbReference>
<dbReference type="InterPro" id="IPR000847">
    <property type="entry name" value="LysR_HTH_N"/>
</dbReference>
<keyword evidence="4" id="KW-0804">Transcription</keyword>
<dbReference type="OrthoDB" id="9798121at2"/>
<dbReference type="PANTHER" id="PTHR30537:SF3">
    <property type="entry name" value="TRANSCRIPTIONAL REGULATORY PROTEIN"/>
    <property type="match status" value="1"/>
</dbReference>
<dbReference type="Gene3D" id="3.40.190.290">
    <property type="match status" value="1"/>
</dbReference>
<keyword evidence="2" id="KW-0805">Transcription regulation</keyword>
<dbReference type="FunFam" id="1.10.10.10:FF:000001">
    <property type="entry name" value="LysR family transcriptional regulator"/>
    <property type="match status" value="1"/>
</dbReference>
<evidence type="ECO:0000256" key="3">
    <source>
        <dbReference type="ARBA" id="ARBA00023125"/>
    </source>
</evidence>
<dbReference type="InterPro" id="IPR058163">
    <property type="entry name" value="LysR-type_TF_proteobact-type"/>
</dbReference>
<keyword evidence="7" id="KW-1185">Reference proteome</keyword>
<feature type="domain" description="HTH lysR-type" evidence="5">
    <location>
        <begin position="2"/>
        <end position="59"/>
    </location>
</feature>
<dbReference type="RefSeq" id="WP_106514610.1">
    <property type="nucleotide sequence ID" value="NZ_PXYI01000006.1"/>
</dbReference>
<dbReference type="InterPro" id="IPR036388">
    <property type="entry name" value="WH-like_DNA-bd_sf"/>
</dbReference>
<dbReference type="AlphaFoldDB" id="A0A2P7QKR0"/>
<dbReference type="InterPro" id="IPR036390">
    <property type="entry name" value="WH_DNA-bd_sf"/>
</dbReference>
<reference evidence="6 7" key="1">
    <citation type="submission" date="2018-03" db="EMBL/GenBank/DDBJ databases">
        <title>The draft genome of Sphingosinicella sp. GL-C-18.</title>
        <authorList>
            <person name="Liu L."/>
            <person name="Li L."/>
            <person name="Liang L."/>
            <person name="Zhang X."/>
            <person name="Wang T."/>
        </authorList>
    </citation>
    <scope>NUCLEOTIDE SEQUENCE [LARGE SCALE GENOMIC DNA]</scope>
    <source>
        <strain evidence="6 7">GL-C-18</strain>
    </source>
</reference>
<organism evidence="6 7">
    <name type="scientific">Allosphingosinicella deserti</name>
    <dbReference type="NCBI Taxonomy" id="2116704"/>
    <lineage>
        <taxon>Bacteria</taxon>
        <taxon>Pseudomonadati</taxon>
        <taxon>Pseudomonadota</taxon>
        <taxon>Alphaproteobacteria</taxon>
        <taxon>Sphingomonadales</taxon>
        <taxon>Sphingomonadaceae</taxon>
        <taxon>Allosphingosinicella</taxon>
    </lineage>
</organism>
<gene>
    <name evidence="6" type="ORF">C7I55_19150</name>
</gene>
<dbReference type="GO" id="GO:0043565">
    <property type="term" value="F:sequence-specific DNA binding"/>
    <property type="evidence" value="ECO:0007669"/>
    <property type="project" value="TreeGrafter"/>
</dbReference>
<protein>
    <submittedName>
        <fullName evidence="6">LysR family transcriptional regulator</fullName>
    </submittedName>
</protein>
<keyword evidence="3" id="KW-0238">DNA-binding</keyword>
<sequence length="317" mass="34300">MLDWNDLRYFLAVADSGSTLAAGRALRVSQTTAARRVTALEESLGTTLFERRQAGYALTPAGEALLDHARKVEAAASAFADAAAAQVREVSGGVRLTTEEIFAVTVLAPILRDLHELHPSIRIELDTSEEVRDLAAGAADVALRSADTLSGGGLVGRRVATGDWAIYCSRAYAEANGRPRSRRALRRHPLIGGGGRNVWLHYGEWLKRNELEDAVAIHHGSATGLLSAVRSGFGLAALPCFVADFDPDLICCLPPGQEGHKGLWLLTHERLRHVPPVRLVLDFLAERLTRLAYEGEQRRASALQEPLLPTAMPPARS</sequence>
<dbReference type="Proteomes" id="UP000241167">
    <property type="component" value="Unassembled WGS sequence"/>
</dbReference>
<dbReference type="SUPFAM" id="SSF46785">
    <property type="entry name" value="Winged helix' DNA-binding domain"/>
    <property type="match status" value="1"/>
</dbReference>
<accession>A0A2P7QKR0</accession>
<proteinExistence type="inferred from homology"/>
<dbReference type="Gene3D" id="1.10.10.10">
    <property type="entry name" value="Winged helix-like DNA-binding domain superfamily/Winged helix DNA-binding domain"/>
    <property type="match status" value="1"/>
</dbReference>
<evidence type="ECO:0000259" key="5">
    <source>
        <dbReference type="PROSITE" id="PS50931"/>
    </source>
</evidence>
<dbReference type="EMBL" id="PXYI01000006">
    <property type="protein sequence ID" value="PSJ38542.1"/>
    <property type="molecule type" value="Genomic_DNA"/>
</dbReference>
<dbReference type="Pfam" id="PF03466">
    <property type="entry name" value="LysR_substrate"/>
    <property type="match status" value="1"/>
</dbReference>